<accession>A0A1A6HLW9</accession>
<evidence type="ECO:0000256" key="2">
    <source>
        <dbReference type="ARBA" id="ARBA00005723"/>
    </source>
</evidence>
<dbReference type="Proteomes" id="UP000092124">
    <property type="component" value="Unassembled WGS sequence"/>
</dbReference>
<evidence type="ECO:0000256" key="4">
    <source>
        <dbReference type="ARBA" id="ARBA00023157"/>
    </source>
</evidence>
<dbReference type="PROSITE" id="PS00423">
    <property type="entry name" value="GRANINS_2"/>
    <property type="match status" value="1"/>
</dbReference>
<dbReference type="GO" id="GO:0098992">
    <property type="term" value="C:neuronal dense core vesicle"/>
    <property type="evidence" value="ECO:0007669"/>
    <property type="project" value="UniProtKB-SubCell"/>
</dbReference>
<reference evidence="10 11" key="1">
    <citation type="submission" date="2016-06" db="EMBL/GenBank/DDBJ databases">
        <title>The Draft Genome Sequence and Annotation of the Desert Woodrat Neotoma lepida.</title>
        <authorList>
            <person name="Campbell M."/>
            <person name="Oakeson K.F."/>
            <person name="Yandell M."/>
            <person name="Halpert J.R."/>
            <person name="Dearing D."/>
        </authorList>
    </citation>
    <scope>NUCLEOTIDE SEQUENCE [LARGE SCALE GENOMIC DNA]</scope>
    <source>
        <strain evidence="10">417</strain>
        <tissue evidence="10">Liver</tissue>
    </source>
</reference>
<dbReference type="PROSITE" id="PS00422">
    <property type="entry name" value="GRANINS_1"/>
    <property type="match status" value="1"/>
</dbReference>
<keyword evidence="5" id="KW-0968">Cytoplasmic vesicle</keyword>
<comment type="caution">
    <text evidence="10">The sequence shown here is derived from an EMBL/GenBank/DDBJ whole genome shotgun (WGS) entry which is preliminary data.</text>
</comment>
<dbReference type="AlphaFoldDB" id="A0A1A6HLW9"/>
<feature type="region of interest" description="Disordered" evidence="9">
    <location>
        <begin position="55"/>
        <end position="364"/>
    </location>
</feature>
<feature type="compositionally biased region" description="Basic and acidic residues" evidence="9">
    <location>
        <begin position="260"/>
        <end position="299"/>
    </location>
</feature>
<dbReference type="PRINTS" id="PR00659">
    <property type="entry name" value="CHROMOGRANIN"/>
</dbReference>
<feature type="compositionally biased region" description="Basic and acidic residues" evidence="9">
    <location>
        <begin position="104"/>
        <end position="114"/>
    </location>
</feature>
<protein>
    <recommendedName>
        <fullName evidence="8">Chromogranin-A</fullName>
    </recommendedName>
</protein>
<evidence type="ECO:0000256" key="5">
    <source>
        <dbReference type="ARBA" id="ARBA00023329"/>
    </source>
</evidence>
<feature type="compositionally biased region" description="Basic and acidic residues" evidence="9">
    <location>
        <begin position="169"/>
        <end position="181"/>
    </location>
</feature>
<evidence type="ECO:0000256" key="3">
    <source>
        <dbReference type="ARBA" id="ARBA00022525"/>
    </source>
</evidence>
<comment type="subcellular location">
    <subcellularLocation>
        <location evidence="7">Cytoplasmic vesicle</location>
        <location evidence="7">Secretory vesicle</location>
        <location evidence="7">Neuronal dense core vesicle</location>
    </subcellularLocation>
    <subcellularLocation>
        <location evidence="1">Secreted</location>
    </subcellularLocation>
</comment>
<keyword evidence="4" id="KW-1015">Disulfide bond</keyword>
<dbReference type="InterPro" id="IPR018054">
    <property type="entry name" value="Chromogranin_CS"/>
</dbReference>
<evidence type="ECO:0000256" key="7">
    <source>
        <dbReference type="ARBA" id="ARBA00037849"/>
    </source>
</evidence>
<feature type="compositionally biased region" description="Polar residues" evidence="9">
    <location>
        <begin position="118"/>
        <end position="130"/>
    </location>
</feature>
<dbReference type="OrthoDB" id="9948620at2759"/>
<comment type="function">
    <text evidence="6">Strongly inhibits glucose induced insulin release from the pancreas.</text>
</comment>
<dbReference type="GO" id="GO:0005615">
    <property type="term" value="C:extracellular space"/>
    <property type="evidence" value="ECO:0007669"/>
    <property type="project" value="TreeGrafter"/>
</dbReference>
<dbReference type="PANTHER" id="PTHR10583:SF1">
    <property type="entry name" value="CHROMOGRANIN-A"/>
    <property type="match status" value="1"/>
</dbReference>
<dbReference type="Pfam" id="PF01271">
    <property type="entry name" value="Granin"/>
    <property type="match status" value="3"/>
</dbReference>
<dbReference type="GO" id="GO:0042583">
    <property type="term" value="C:chromaffin granule"/>
    <property type="evidence" value="ECO:0007669"/>
    <property type="project" value="TreeGrafter"/>
</dbReference>
<dbReference type="PANTHER" id="PTHR10583">
    <property type="entry name" value="CHROMOGRANIN"/>
    <property type="match status" value="1"/>
</dbReference>
<dbReference type="GO" id="GO:0033604">
    <property type="term" value="P:negative regulation of catecholamine secretion"/>
    <property type="evidence" value="ECO:0007669"/>
    <property type="project" value="TreeGrafter"/>
</dbReference>
<evidence type="ECO:0000256" key="1">
    <source>
        <dbReference type="ARBA" id="ARBA00004613"/>
    </source>
</evidence>
<feature type="compositionally biased region" description="Basic and acidic residues" evidence="9">
    <location>
        <begin position="333"/>
        <end position="361"/>
    </location>
</feature>
<dbReference type="GO" id="GO:0042742">
    <property type="term" value="P:defense response to bacterium"/>
    <property type="evidence" value="ECO:0007669"/>
    <property type="project" value="TreeGrafter"/>
</dbReference>
<evidence type="ECO:0000256" key="9">
    <source>
        <dbReference type="SAM" id="MobiDB-lite"/>
    </source>
</evidence>
<gene>
    <name evidence="10" type="ORF">A6R68_18368</name>
</gene>
<dbReference type="InterPro" id="IPR001990">
    <property type="entry name" value="Granin"/>
</dbReference>
<keyword evidence="11" id="KW-1185">Reference proteome</keyword>
<evidence type="ECO:0000313" key="10">
    <source>
        <dbReference type="EMBL" id="OBS79249.1"/>
    </source>
</evidence>
<evidence type="ECO:0000313" key="11">
    <source>
        <dbReference type="Proteomes" id="UP000092124"/>
    </source>
</evidence>
<dbReference type="EMBL" id="LZPO01027124">
    <property type="protein sequence ID" value="OBS79249.1"/>
    <property type="molecule type" value="Genomic_DNA"/>
</dbReference>
<dbReference type="InterPro" id="IPR001819">
    <property type="entry name" value="Chromogranin_AB"/>
</dbReference>
<feature type="compositionally biased region" description="Polar residues" evidence="9">
    <location>
        <begin position="140"/>
        <end position="167"/>
    </location>
</feature>
<dbReference type="GO" id="GO:0086030">
    <property type="term" value="P:adenylate cyclase-activating adrenergic receptor signaling pathway involved in cardiac muscle relaxation"/>
    <property type="evidence" value="ECO:0007669"/>
    <property type="project" value="TreeGrafter"/>
</dbReference>
<evidence type="ECO:0000256" key="8">
    <source>
        <dbReference type="ARBA" id="ARBA00040787"/>
    </source>
</evidence>
<sequence>VMKCVVEVISDSLSKPSPMPVSPECLETLQGDERVLSILRHQNLLKELQDLALQGAKERAQQQPKQQEEQQTQQQHSSFEDELSEVFENQSPEATHGDAAAEAPSKEAVEKREDSDEVQQGGSEGTTEGPSPQAFPEPGQKSSMTGNSQAPGEDAATNTQPPASLPSQEHVDPQARGDSERGLSAQQQARKTKQGEEKEEEEEVREKSESQAVAGGGKAGASEARSPKGKGEPEHSQQEEDGEDVMAGPPQGLFPGGKSQELEHKQEEEEEHLPRDWEGKRWSRMDQLAKELTADKRLEGEDDPDRSMKLPFGARAYGFRDSGPQLRRGWRPSSREDSVEARGDFEEKKEEEGSANRRAEDQELESLSAIEAELEKVAHQLQALRRG</sequence>
<dbReference type="GO" id="GO:0046676">
    <property type="term" value="P:negative regulation of insulin secretion"/>
    <property type="evidence" value="ECO:0007669"/>
    <property type="project" value="TreeGrafter"/>
</dbReference>
<dbReference type="STRING" id="56216.A0A1A6HLW9"/>
<name>A0A1A6HLW9_NEOLE</name>
<feature type="compositionally biased region" description="Basic and acidic residues" evidence="9">
    <location>
        <begin position="225"/>
        <end position="238"/>
    </location>
</feature>
<evidence type="ECO:0000256" key="6">
    <source>
        <dbReference type="ARBA" id="ARBA00037544"/>
    </source>
</evidence>
<proteinExistence type="inferred from homology"/>
<organism evidence="10 11">
    <name type="scientific">Neotoma lepida</name>
    <name type="common">Desert woodrat</name>
    <dbReference type="NCBI Taxonomy" id="56216"/>
    <lineage>
        <taxon>Eukaryota</taxon>
        <taxon>Metazoa</taxon>
        <taxon>Chordata</taxon>
        <taxon>Craniata</taxon>
        <taxon>Vertebrata</taxon>
        <taxon>Euteleostomi</taxon>
        <taxon>Mammalia</taxon>
        <taxon>Eutheria</taxon>
        <taxon>Euarchontoglires</taxon>
        <taxon>Glires</taxon>
        <taxon>Rodentia</taxon>
        <taxon>Myomorpha</taxon>
        <taxon>Muroidea</taxon>
        <taxon>Cricetidae</taxon>
        <taxon>Neotominae</taxon>
        <taxon>Neotoma</taxon>
    </lineage>
</organism>
<keyword evidence="3" id="KW-0964">Secreted</keyword>
<feature type="non-terminal residue" evidence="10">
    <location>
        <position position="1"/>
    </location>
</feature>
<comment type="similarity">
    <text evidence="2">Belongs to the chromogranin/secretogranin protein family.</text>
</comment>
<feature type="compositionally biased region" description="Low complexity" evidence="9">
    <location>
        <begin position="61"/>
        <end position="75"/>
    </location>
</feature>